<gene>
    <name evidence="1" type="ORF">B296_00047164</name>
</gene>
<sequence>MATLASEVESRPFQLGGQVDDNVYIRGGEVRTSCHLDSPSTRHECRMTHHILAHTTTPTGLGYDLAMPEVTTKTIELTPGR</sequence>
<protein>
    <submittedName>
        <fullName evidence="1">Uncharacterized protein</fullName>
    </submittedName>
</protein>
<organism evidence="1 2">
    <name type="scientific">Ensete ventricosum</name>
    <name type="common">Abyssinian banana</name>
    <name type="synonym">Musa ensete</name>
    <dbReference type="NCBI Taxonomy" id="4639"/>
    <lineage>
        <taxon>Eukaryota</taxon>
        <taxon>Viridiplantae</taxon>
        <taxon>Streptophyta</taxon>
        <taxon>Embryophyta</taxon>
        <taxon>Tracheophyta</taxon>
        <taxon>Spermatophyta</taxon>
        <taxon>Magnoliopsida</taxon>
        <taxon>Liliopsida</taxon>
        <taxon>Zingiberales</taxon>
        <taxon>Musaceae</taxon>
        <taxon>Ensete</taxon>
    </lineage>
</organism>
<name>A0A426YRZ8_ENSVE</name>
<proteinExistence type="predicted"/>
<evidence type="ECO:0000313" key="2">
    <source>
        <dbReference type="Proteomes" id="UP000287651"/>
    </source>
</evidence>
<reference evidence="1 2" key="1">
    <citation type="journal article" date="2014" name="Agronomy (Basel)">
        <title>A Draft Genome Sequence for Ensete ventricosum, the Drought-Tolerant Tree Against Hunger.</title>
        <authorList>
            <person name="Harrison J."/>
            <person name="Moore K.A."/>
            <person name="Paszkiewicz K."/>
            <person name="Jones T."/>
            <person name="Grant M."/>
            <person name="Ambacheew D."/>
            <person name="Muzemil S."/>
            <person name="Studholme D.J."/>
        </authorList>
    </citation>
    <scope>NUCLEOTIDE SEQUENCE [LARGE SCALE GENOMIC DNA]</scope>
</reference>
<dbReference type="AlphaFoldDB" id="A0A426YRZ8"/>
<accession>A0A426YRZ8</accession>
<comment type="caution">
    <text evidence="1">The sequence shown here is derived from an EMBL/GenBank/DDBJ whole genome shotgun (WGS) entry which is preliminary data.</text>
</comment>
<dbReference type="EMBL" id="AMZH03010579">
    <property type="protein sequence ID" value="RRT54494.1"/>
    <property type="molecule type" value="Genomic_DNA"/>
</dbReference>
<dbReference type="Proteomes" id="UP000287651">
    <property type="component" value="Unassembled WGS sequence"/>
</dbReference>
<evidence type="ECO:0000313" key="1">
    <source>
        <dbReference type="EMBL" id="RRT54494.1"/>
    </source>
</evidence>